<dbReference type="PANTHER" id="PTHR33744:SF7">
    <property type="entry name" value="PUCR FAMILY TRANSCRIPTIONAL REGULATOR"/>
    <property type="match status" value="1"/>
</dbReference>
<evidence type="ECO:0000256" key="1">
    <source>
        <dbReference type="ARBA" id="ARBA00006754"/>
    </source>
</evidence>
<dbReference type="Pfam" id="PF13556">
    <property type="entry name" value="HTH_30"/>
    <property type="match status" value="1"/>
</dbReference>
<protein>
    <submittedName>
        <fullName evidence="5">PucR family transcriptional regulator</fullName>
    </submittedName>
</protein>
<dbReference type="InterPro" id="IPR025736">
    <property type="entry name" value="PucR_C-HTH_dom"/>
</dbReference>
<name>A0ABN2WKT7_9MICO</name>
<dbReference type="RefSeq" id="WP_291797974.1">
    <property type="nucleotide sequence ID" value="NZ_BAAAPZ010000004.1"/>
</dbReference>
<evidence type="ECO:0000313" key="6">
    <source>
        <dbReference type="Proteomes" id="UP001500984"/>
    </source>
</evidence>
<evidence type="ECO:0000259" key="4">
    <source>
        <dbReference type="Pfam" id="PF17853"/>
    </source>
</evidence>
<dbReference type="InterPro" id="IPR051448">
    <property type="entry name" value="CdaR-like_regulators"/>
</dbReference>
<dbReference type="Proteomes" id="UP001500984">
    <property type="component" value="Unassembled WGS sequence"/>
</dbReference>
<accession>A0ABN2WKT7</accession>
<dbReference type="Pfam" id="PF14361">
    <property type="entry name" value="RsbRD_N"/>
    <property type="match status" value="1"/>
</dbReference>
<dbReference type="Pfam" id="PF17853">
    <property type="entry name" value="GGDEF_2"/>
    <property type="match status" value="1"/>
</dbReference>
<dbReference type="EMBL" id="BAAAPZ010000004">
    <property type="protein sequence ID" value="GAA2093489.1"/>
    <property type="molecule type" value="Genomic_DNA"/>
</dbReference>
<gene>
    <name evidence="5" type="ORF">GCM10009823_11870</name>
</gene>
<comment type="caution">
    <text evidence="5">The sequence shown here is derived from an EMBL/GenBank/DDBJ whole genome shotgun (WGS) entry which is preliminary data.</text>
</comment>
<feature type="domain" description="PucR C-terminal helix-turn-helix" evidence="2">
    <location>
        <begin position="313"/>
        <end position="371"/>
    </location>
</feature>
<dbReference type="InterPro" id="IPR041522">
    <property type="entry name" value="CdaR_GGDEF"/>
</dbReference>
<evidence type="ECO:0000313" key="5">
    <source>
        <dbReference type="EMBL" id="GAA2093489.1"/>
    </source>
</evidence>
<keyword evidence="6" id="KW-1185">Reference proteome</keyword>
<dbReference type="PANTHER" id="PTHR33744">
    <property type="entry name" value="CARBOHYDRATE DIACID REGULATOR"/>
    <property type="match status" value="1"/>
</dbReference>
<dbReference type="InterPro" id="IPR025751">
    <property type="entry name" value="RsbRD_N_dom"/>
</dbReference>
<reference evidence="5 6" key="1">
    <citation type="journal article" date="2019" name="Int. J. Syst. Evol. Microbiol.">
        <title>The Global Catalogue of Microorganisms (GCM) 10K type strain sequencing project: providing services to taxonomists for standard genome sequencing and annotation.</title>
        <authorList>
            <consortium name="The Broad Institute Genomics Platform"/>
            <consortium name="The Broad Institute Genome Sequencing Center for Infectious Disease"/>
            <person name="Wu L."/>
            <person name="Ma J."/>
        </authorList>
    </citation>
    <scope>NUCLEOTIDE SEQUENCE [LARGE SCALE GENOMIC DNA]</scope>
    <source>
        <strain evidence="5 6">JCM 15900</strain>
    </source>
</reference>
<organism evidence="5 6">
    <name type="scientific">Brevibacterium salitolerans</name>
    <dbReference type="NCBI Taxonomy" id="1403566"/>
    <lineage>
        <taxon>Bacteria</taxon>
        <taxon>Bacillati</taxon>
        <taxon>Actinomycetota</taxon>
        <taxon>Actinomycetes</taxon>
        <taxon>Micrococcales</taxon>
        <taxon>Brevibacteriaceae</taxon>
        <taxon>Brevibacterium</taxon>
    </lineage>
</organism>
<proteinExistence type="inferred from homology"/>
<evidence type="ECO:0000259" key="2">
    <source>
        <dbReference type="Pfam" id="PF13556"/>
    </source>
</evidence>
<sequence>MTVTIAQIAERLKDSQETIANEAADRLFTELASYAAVPRALILESARTNVSRGVDTLISRSAPTRAQVGEDRDTTRDRIERGVPIQDIIRAYRICLSVTHARFLSLAQEHGLPAEETLTGSTLLWEVGDWFVAGAAAEYRDHAGAEAVQHSLARGSLVTDLLQDRADEPHVLHRAVGFGIDPEHSYSVLIAGPPPERPARFLAELERACRGPHAAALLAQVGERIIGLAAQPPALRVSTPVAVGTPAPLTELSSSAGIAERIWRFVRTREPGVHTLSTCSWRLAVAEEPEIGDHLVQSLLTPLRPRTATGAELLSTLRTLLAVGMNVRLAAEELLVHENTVRYRLQRCRERTGRRLETLPELFELAWALEAWDTDAATPHGTGAASPD</sequence>
<evidence type="ECO:0000259" key="3">
    <source>
        <dbReference type="Pfam" id="PF14361"/>
    </source>
</evidence>
<feature type="domain" description="CdaR GGDEF-like" evidence="4">
    <location>
        <begin position="165"/>
        <end position="235"/>
    </location>
</feature>
<feature type="domain" description="RsbT co-antagonist protein RsbRD N-terminal" evidence="3">
    <location>
        <begin position="18"/>
        <end position="150"/>
    </location>
</feature>
<dbReference type="InterPro" id="IPR042070">
    <property type="entry name" value="PucR_C-HTH_sf"/>
</dbReference>
<dbReference type="Gene3D" id="1.10.10.2840">
    <property type="entry name" value="PucR C-terminal helix-turn-helix domain"/>
    <property type="match status" value="1"/>
</dbReference>
<comment type="similarity">
    <text evidence="1">Belongs to the CdaR family.</text>
</comment>